<organism evidence="1">
    <name type="scientific">Stegastes partitus</name>
    <name type="common">bicolor damselfish</name>
    <dbReference type="NCBI Taxonomy" id="144197"/>
    <lineage>
        <taxon>Eukaryota</taxon>
        <taxon>Metazoa</taxon>
        <taxon>Chordata</taxon>
        <taxon>Craniata</taxon>
        <taxon>Vertebrata</taxon>
        <taxon>Euteleostomi</taxon>
        <taxon>Actinopterygii</taxon>
        <taxon>Neopterygii</taxon>
        <taxon>Teleostei</taxon>
        <taxon>Neoteleostei</taxon>
        <taxon>Acanthomorphata</taxon>
        <taxon>Ovalentaria</taxon>
        <taxon>Pomacentridae</taxon>
        <taxon>Stegastes</taxon>
    </lineage>
</organism>
<accession>A0A3B5A5I9</accession>
<dbReference type="GeneTree" id="ENSGT00940000177140"/>
<dbReference type="Gene3D" id="3.40.50.1110">
    <property type="entry name" value="SGNH hydrolase"/>
    <property type="match status" value="1"/>
</dbReference>
<dbReference type="Ensembl" id="ENSSPAT00000009154.1">
    <property type="protein sequence ID" value="ENSSPAP00000008992.1"/>
    <property type="gene ID" value="ENSSPAG00000006845.1"/>
</dbReference>
<reference evidence="1" key="1">
    <citation type="submission" date="2023-09" db="UniProtKB">
        <authorList>
            <consortium name="Ensembl"/>
        </authorList>
    </citation>
    <scope>IDENTIFICATION</scope>
</reference>
<dbReference type="AlphaFoldDB" id="A0A3B5A5I9"/>
<dbReference type="STRING" id="144197.ENSSPAP00000008992"/>
<sequence length="360" mass="40476">MPRGKSYRRSQAVQRRLETQRTLNVAPQQGTGYRHAVRRWPTSLVTGRSHKLVIPAEVPNKKFVLLVGASHLRSIADGIVAMPEGGLSFGVMSTPGAAAAELRAEFLSTVLPRKPDAVLLQAPSNNLTSSSTIQEAGADFSKLLASVCSQHTNVVVTDFTPRLNIDLSYQQHLRQEYHRVAASMGVKYFSVVEYFPLKKLELNKNLYQYFLQVLQPPAPKPQTPRRTSQRRSLPRVVVKGEVTKPRPPVNPFEWTLVTRGQKVKDSSVSFCDADYLKVLCLEQVCVVIAKGEPFLTHSFLLGYRDIRQRNGSHLKPRVERKKRVGASKSSRLQQKVSHFINVVFEAVRFFGAQYKVSKEQ</sequence>
<protein>
    <submittedName>
        <fullName evidence="1">Uncharacterized protein</fullName>
    </submittedName>
</protein>
<dbReference type="InterPro" id="IPR036514">
    <property type="entry name" value="SGNH_hydro_sf"/>
</dbReference>
<proteinExistence type="predicted"/>
<dbReference type="SUPFAM" id="SSF52266">
    <property type="entry name" value="SGNH hydrolase"/>
    <property type="match status" value="1"/>
</dbReference>
<name>A0A3B5A5I9_9TELE</name>
<evidence type="ECO:0000313" key="1">
    <source>
        <dbReference type="Ensembl" id="ENSSPAP00000008992.1"/>
    </source>
</evidence>